<feature type="signal peptide" evidence="3">
    <location>
        <begin position="1"/>
        <end position="23"/>
    </location>
</feature>
<dbReference type="PANTHER" id="PTHR30535">
    <property type="entry name" value="VITAMIN B12-BINDING PROTEIN"/>
    <property type="match status" value="1"/>
</dbReference>
<evidence type="ECO:0000256" key="3">
    <source>
        <dbReference type="SAM" id="SignalP"/>
    </source>
</evidence>
<reference evidence="5 6" key="1">
    <citation type="submission" date="2019-03" db="EMBL/GenBank/DDBJ databases">
        <title>Draft genome sequence data and analysis of a Fermenting Bacterium, Soehngenia longevitae strain 1933PT, isolated from petroleum reservoir in Azerbaijan.</title>
        <authorList>
            <person name="Grouzdev D.S."/>
            <person name="Bidzhieva S.K."/>
            <person name="Sokolova D.S."/>
            <person name="Tourova T.P."/>
            <person name="Poltaraus A.B."/>
            <person name="Nazina T.N."/>
        </authorList>
    </citation>
    <scope>NUCLEOTIDE SEQUENCE [LARGE SCALE GENOMIC DNA]</scope>
    <source>
        <strain evidence="5 6">1933P</strain>
    </source>
</reference>
<dbReference type="EMBL" id="SRIB01000005">
    <property type="protein sequence ID" value="TFZ40374.1"/>
    <property type="molecule type" value="Genomic_DNA"/>
</dbReference>
<feature type="chain" id="PRO_5038577079" evidence="3">
    <location>
        <begin position="24"/>
        <end position="307"/>
    </location>
</feature>
<dbReference type="PANTHER" id="PTHR30535:SF34">
    <property type="entry name" value="MOLYBDATE-BINDING PROTEIN MOLA"/>
    <property type="match status" value="1"/>
</dbReference>
<evidence type="ECO:0000313" key="6">
    <source>
        <dbReference type="Proteomes" id="UP000298381"/>
    </source>
</evidence>
<comment type="caution">
    <text evidence="5">The sequence shown here is derived from an EMBL/GenBank/DDBJ whole genome shotgun (WGS) entry which is preliminary data.</text>
</comment>
<keyword evidence="2 3" id="KW-0732">Signal</keyword>
<evidence type="ECO:0000256" key="1">
    <source>
        <dbReference type="ARBA" id="ARBA00008814"/>
    </source>
</evidence>
<name>A0A4Z0D683_9FIRM</name>
<feature type="domain" description="Fe/B12 periplasmic-binding" evidence="4">
    <location>
        <begin position="58"/>
        <end position="306"/>
    </location>
</feature>
<dbReference type="Pfam" id="PF01497">
    <property type="entry name" value="Peripla_BP_2"/>
    <property type="match status" value="1"/>
</dbReference>
<dbReference type="NCBIfam" id="NF038402">
    <property type="entry name" value="TroA_like"/>
    <property type="match status" value="1"/>
</dbReference>
<dbReference type="InterPro" id="IPR054828">
    <property type="entry name" value="Vit_B12_bind_prot"/>
</dbReference>
<dbReference type="Proteomes" id="UP000298381">
    <property type="component" value="Unassembled WGS sequence"/>
</dbReference>
<dbReference type="PROSITE" id="PS51257">
    <property type="entry name" value="PROKAR_LIPOPROTEIN"/>
    <property type="match status" value="1"/>
</dbReference>
<comment type="similarity">
    <text evidence="1">Belongs to the bacterial solute-binding protein 8 family.</text>
</comment>
<dbReference type="RefSeq" id="WP_135270892.1">
    <property type="nucleotide sequence ID" value="NZ_SRIB01000005.1"/>
</dbReference>
<organism evidence="5 6">
    <name type="scientific">Soehngenia longivitae</name>
    <dbReference type="NCBI Taxonomy" id="2562294"/>
    <lineage>
        <taxon>Bacteria</taxon>
        <taxon>Bacillati</taxon>
        <taxon>Bacillota</taxon>
        <taxon>Tissierellia</taxon>
        <taxon>Tissierellales</taxon>
        <taxon>Tissierellaceae</taxon>
        <taxon>Soehngenia</taxon>
    </lineage>
</organism>
<dbReference type="Gene3D" id="3.40.50.1980">
    <property type="entry name" value="Nitrogenase molybdenum iron protein domain"/>
    <property type="match status" value="2"/>
</dbReference>
<dbReference type="CDD" id="cd01144">
    <property type="entry name" value="BtuF"/>
    <property type="match status" value="1"/>
</dbReference>
<gene>
    <name evidence="5" type="ORF">E4100_04710</name>
</gene>
<sequence length="307" mass="33747">MKKRSLYLLLALLIILGSISGCSSSTSPAEDNPQQVAETIEITDDFGKVITLEKPAEKIVSLAPSQTEILFAIGAGEKVVGVTTADDYPEEVKEIEKVGGFDGWNLEMIIALEPDLVINYGQGSEEDNKRFEEAGIVVASFLPETIDDVMDTIEKIGVLTGNSDKAKEVVEDMKSERDEIISKVKDLETKRVFYEVYNDPLMTAGPGSFIDELINLAGGENIAKDADSPYPQYDVEKLIEKNPEVYLIPDDSTTTLETLKERPGFENIDAIKNSQVYFLDADIVSRAGPRIIQGLEEIAKAIHPEID</sequence>
<proteinExistence type="inferred from homology"/>
<dbReference type="InterPro" id="IPR002491">
    <property type="entry name" value="ABC_transptr_periplasmic_BD"/>
</dbReference>
<protein>
    <submittedName>
        <fullName evidence="5">Cobalamin-binding protein</fullName>
    </submittedName>
</protein>
<dbReference type="PROSITE" id="PS50983">
    <property type="entry name" value="FE_B12_PBP"/>
    <property type="match status" value="1"/>
</dbReference>
<dbReference type="InterPro" id="IPR050902">
    <property type="entry name" value="ABC_Transporter_SBP"/>
</dbReference>
<evidence type="ECO:0000313" key="5">
    <source>
        <dbReference type="EMBL" id="TFZ40374.1"/>
    </source>
</evidence>
<dbReference type="AlphaFoldDB" id="A0A4Z0D683"/>
<evidence type="ECO:0000256" key="2">
    <source>
        <dbReference type="ARBA" id="ARBA00022729"/>
    </source>
</evidence>
<dbReference type="GO" id="GO:0071281">
    <property type="term" value="P:cellular response to iron ion"/>
    <property type="evidence" value="ECO:0007669"/>
    <property type="project" value="TreeGrafter"/>
</dbReference>
<dbReference type="OrthoDB" id="9816357at2"/>
<accession>A0A4Z0D683</accession>
<dbReference type="SUPFAM" id="SSF53807">
    <property type="entry name" value="Helical backbone' metal receptor"/>
    <property type="match status" value="1"/>
</dbReference>
<evidence type="ECO:0000259" key="4">
    <source>
        <dbReference type="PROSITE" id="PS50983"/>
    </source>
</evidence>
<keyword evidence="6" id="KW-1185">Reference proteome</keyword>